<keyword evidence="5" id="KW-0375">Hydrogen ion transport</keyword>
<sequence>MAGRMAAWGTKVVSKTTSGTLALSRVAQPHLQTFWGHARVELVPPTPSQWPAIRQGFGNLFNSTLSGKFLDCSVKEATRNSLVAVEIACWFYVGEMIGRKSIIGYKV</sequence>
<evidence type="ECO:0000256" key="8">
    <source>
        <dbReference type="ARBA" id="ARBA00023136"/>
    </source>
</evidence>
<evidence type="ECO:0000256" key="9">
    <source>
        <dbReference type="ARBA" id="ARBA00023310"/>
    </source>
</evidence>
<dbReference type="GO" id="GO:0045259">
    <property type="term" value="C:proton-transporting ATP synthase complex"/>
    <property type="evidence" value="ECO:0007669"/>
    <property type="project" value="UniProtKB-KW"/>
</dbReference>
<evidence type="ECO:0000256" key="4">
    <source>
        <dbReference type="ARBA" id="ARBA00022547"/>
    </source>
</evidence>
<keyword evidence="11" id="KW-1185">Reference proteome</keyword>
<evidence type="ECO:0000256" key="3">
    <source>
        <dbReference type="ARBA" id="ARBA00022448"/>
    </source>
</evidence>
<evidence type="ECO:0000256" key="1">
    <source>
        <dbReference type="ARBA" id="ARBA00004325"/>
    </source>
</evidence>
<evidence type="ECO:0000313" key="11">
    <source>
        <dbReference type="Proteomes" id="UP001174909"/>
    </source>
</evidence>
<dbReference type="GO" id="GO:0015078">
    <property type="term" value="F:proton transmembrane transporter activity"/>
    <property type="evidence" value="ECO:0007669"/>
    <property type="project" value="InterPro"/>
</dbReference>
<organism evidence="10 11">
    <name type="scientific">Geodia barretti</name>
    <name type="common">Barrett's horny sponge</name>
    <dbReference type="NCBI Taxonomy" id="519541"/>
    <lineage>
        <taxon>Eukaryota</taxon>
        <taxon>Metazoa</taxon>
        <taxon>Porifera</taxon>
        <taxon>Demospongiae</taxon>
        <taxon>Heteroscleromorpha</taxon>
        <taxon>Tetractinellida</taxon>
        <taxon>Astrophorina</taxon>
        <taxon>Geodiidae</taxon>
        <taxon>Geodia</taxon>
    </lineage>
</organism>
<evidence type="ECO:0000256" key="5">
    <source>
        <dbReference type="ARBA" id="ARBA00022781"/>
    </source>
</evidence>
<dbReference type="GO" id="GO:0015986">
    <property type="term" value="P:proton motive force-driven ATP synthesis"/>
    <property type="evidence" value="ECO:0007669"/>
    <property type="project" value="InterPro"/>
</dbReference>
<protein>
    <submittedName>
        <fullName evidence="10">ATP synthase subunit g, mitochondrial</fullName>
    </submittedName>
</protein>
<name>A0AA35SLD1_GEOBA</name>
<keyword evidence="7" id="KW-0496">Mitochondrion</keyword>
<proteinExistence type="inferred from homology"/>
<comment type="caution">
    <text evidence="10">The sequence shown here is derived from an EMBL/GenBank/DDBJ whole genome shotgun (WGS) entry which is preliminary data.</text>
</comment>
<dbReference type="GO" id="GO:0031966">
    <property type="term" value="C:mitochondrial membrane"/>
    <property type="evidence" value="ECO:0007669"/>
    <property type="project" value="UniProtKB-SubCell"/>
</dbReference>
<evidence type="ECO:0000256" key="2">
    <source>
        <dbReference type="ARBA" id="ARBA00005699"/>
    </source>
</evidence>
<keyword evidence="9" id="KW-0066">ATP synthesis</keyword>
<keyword evidence="3" id="KW-0813">Transport</keyword>
<evidence type="ECO:0000313" key="10">
    <source>
        <dbReference type="EMBL" id="CAI8030811.1"/>
    </source>
</evidence>
<dbReference type="EMBL" id="CASHTH010002501">
    <property type="protein sequence ID" value="CAI8030811.1"/>
    <property type="molecule type" value="Genomic_DNA"/>
</dbReference>
<gene>
    <name evidence="10" type="ORF">GBAR_LOCUS17479</name>
</gene>
<comment type="similarity">
    <text evidence="2">Belongs to the ATPase g subunit family.</text>
</comment>
<evidence type="ECO:0000256" key="6">
    <source>
        <dbReference type="ARBA" id="ARBA00023065"/>
    </source>
</evidence>
<dbReference type="PANTHER" id="PTHR12386">
    <property type="entry name" value="ATP SYNTHASE SUBUNIT"/>
    <property type="match status" value="1"/>
</dbReference>
<evidence type="ECO:0000256" key="7">
    <source>
        <dbReference type="ARBA" id="ARBA00023128"/>
    </source>
</evidence>
<keyword evidence="8" id="KW-0472">Membrane</keyword>
<dbReference type="Pfam" id="PF04718">
    <property type="entry name" value="ATP-synt_G"/>
    <property type="match status" value="1"/>
</dbReference>
<dbReference type="Proteomes" id="UP001174909">
    <property type="component" value="Unassembled WGS sequence"/>
</dbReference>
<dbReference type="InterPro" id="IPR006808">
    <property type="entry name" value="ATP_synth_F0_gsu_mt"/>
</dbReference>
<keyword evidence="4" id="KW-0138">CF(0)</keyword>
<accession>A0AA35SLD1</accession>
<dbReference type="AlphaFoldDB" id="A0AA35SLD1"/>
<reference evidence="10" key="1">
    <citation type="submission" date="2023-03" db="EMBL/GenBank/DDBJ databases">
        <authorList>
            <person name="Steffen K."/>
            <person name="Cardenas P."/>
        </authorList>
    </citation>
    <scope>NUCLEOTIDE SEQUENCE</scope>
</reference>
<comment type="subcellular location">
    <subcellularLocation>
        <location evidence="1">Mitochondrion membrane</location>
    </subcellularLocation>
</comment>
<keyword evidence="6" id="KW-0406">Ion transport</keyword>